<evidence type="ECO:0000313" key="3">
    <source>
        <dbReference type="Proteomes" id="UP000246569"/>
    </source>
</evidence>
<dbReference type="InterPro" id="IPR005079">
    <property type="entry name" value="Peptidase_C45_hydrolase"/>
</dbReference>
<dbReference type="InterPro" id="IPR047794">
    <property type="entry name" value="C45_proenzyme-like"/>
</dbReference>
<dbReference type="NCBIfam" id="NF040521">
    <property type="entry name" value="C45_proenzyme"/>
    <property type="match status" value="1"/>
</dbReference>
<reference evidence="2 3" key="1">
    <citation type="submission" date="2018-05" db="EMBL/GenBank/DDBJ databases">
        <title>Genomic Encyclopedia of Type Strains, Phase IV (KMG-IV): sequencing the most valuable type-strain genomes for metagenomic binning, comparative biology and taxonomic classification.</title>
        <authorList>
            <person name="Goeker M."/>
        </authorList>
    </citation>
    <scope>NUCLEOTIDE SEQUENCE [LARGE SCALE GENOMIC DNA]</scope>
    <source>
        <strain evidence="2 3">DSM 23606</strain>
    </source>
</reference>
<dbReference type="InterPro" id="IPR029055">
    <property type="entry name" value="Ntn_hydrolases_N"/>
</dbReference>
<proteinExistence type="predicted"/>
<dbReference type="PANTHER" id="PTHR34180">
    <property type="entry name" value="PEPTIDASE C45"/>
    <property type="match status" value="1"/>
</dbReference>
<dbReference type="AlphaFoldDB" id="A0A317MQA7"/>
<organism evidence="2 3">
    <name type="scientific">Plasticicumulans acidivorans</name>
    <dbReference type="NCBI Taxonomy" id="886464"/>
    <lineage>
        <taxon>Bacteria</taxon>
        <taxon>Pseudomonadati</taxon>
        <taxon>Pseudomonadota</taxon>
        <taxon>Gammaproteobacteria</taxon>
        <taxon>Candidatus Competibacteraceae</taxon>
        <taxon>Plasticicumulans</taxon>
    </lineage>
</organism>
<evidence type="ECO:0000259" key="1">
    <source>
        <dbReference type="Pfam" id="PF03417"/>
    </source>
</evidence>
<accession>A0A317MQA7</accession>
<dbReference type="Proteomes" id="UP000246569">
    <property type="component" value="Unassembled WGS sequence"/>
</dbReference>
<dbReference type="InterPro" id="IPR047801">
    <property type="entry name" value="Peptidase_C45"/>
</dbReference>
<protein>
    <submittedName>
        <fullName evidence="2">Putative choloylglycine hydrolase</fullName>
    </submittedName>
</protein>
<comment type="caution">
    <text evidence="2">The sequence shown here is derived from an EMBL/GenBank/DDBJ whole genome shotgun (WGS) entry which is preliminary data.</text>
</comment>
<dbReference type="GO" id="GO:0016787">
    <property type="term" value="F:hydrolase activity"/>
    <property type="evidence" value="ECO:0007669"/>
    <property type="project" value="UniProtKB-KW"/>
</dbReference>
<gene>
    <name evidence="2" type="ORF">C7443_1133</name>
</gene>
<dbReference type="Gene3D" id="3.60.60.10">
    <property type="entry name" value="Penicillin V Acylase, Chain A"/>
    <property type="match status" value="1"/>
</dbReference>
<name>A0A317MQA7_9GAMM</name>
<dbReference type="PANTHER" id="PTHR34180:SF1">
    <property type="entry name" value="BETA-ALANYL-DOPAMINE_CARCININE HYDROLASE"/>
    <property type="match status" value="1"/>
</dbReference>
<dbReference type="SUPFAM" id="SSF56235">
    <property type="entry name" value="N-terminal nucleophile aminohydrolases (Ntn hydrolases)"/>
    <property type="match status" value="1"/>
</dbReference>
<feature type="domain" description="Peptidase C45 hydrolase" evidence="1">
    <location>
        <begin position="109"/>
        <end position="313"/>
    </location>
</feature>
<keyword evidence="3" id="KW-1185">Reference proteome</keyword>
<keyword evidence="2" id="KW-0378">Hydrolase</keyword>
<dbReference type="Pfam" id="PF03417">
    <property type="entry name" value="AAT"/>
    <property type="match status" value="1"/>
</dbReference>
<evidence type="ECO:0000313" key="2">
    <source>
        <dbReference type="EMBL" id="PWV58823.1"/>
    </source>
</evidence>
<dbReference type="EMBL" id="QGTJ01000013">
    <property type="protein sequence ID" value="PWV58823.1"/>
    <property type="molecule type" value="Genomic_DNA"/>
</dbReference>
<sequence>MVPEPAANAPVTSMRFLAMEEAQPGPQLRRLFERHWSGYERWFLREGDAARPRYLDCERALRQYLPELMPTFERLLECVGGGDRAARLLSLYCPTPFLAGCSQAAWARDSVVLVRNYDYSPRLTDGVLLASCWNGTRTIAMSDCLWGVLDGMNEHGLAVSLAFGGRRQVGEGFAITLVLRYLLEFCRDVPDALEVLGRVPVYMSYNVAVIDAGGQQATAYLAPDRPPRLTRDRVSTNHQGSIEMPDHARAWETERRDEYLRFCVEAPYQNADSLTAHFLSPPLYRSGHARGWGTLYTAAYYPHEGRMALHWPQQPAWWQGFEHFEPGARVVDFVAREQPPAAR</sequence>